<keyword evidence="2 5" id="KW-0812">Transmembrane</keyword>
<keyword evidence="4 5" id="KW-0472">Membrane</keyword>
<dbReference type="AlphaFoldDB" id="A0A6V8LIQ1"/>
<evidence type="ECO:0000313" key="7">
    <source>
        <dbReference type="Proteomes" id="UP000482960"/>
    </source>
</evidence>
<dbReference type="GO" id="GO:0016020">
    <property type="term" value="C:membrane"/>
    <property type="evidence" value="ECO:0007669"/>
    <property type="project" value="UniProtKB-SubCell"/>
</dbReference>
<dbReference type="SUPFAM" id="SSF144083">
    <property type="entry name" value="Magnesium transport protein CorA, transmembrane region"/>
    <property type="match status" value="1"/>
</dbReference>
<dbReference type="InterPro" id="IPR045863">
    <property type="entry name" value="CorA_TM1_TM2"/>
</dbReference>
<dbReference type="EMBL" id="BLPG01000001">
    <property type="protein sequence ID" value="GFJ95430.1"/>
    <property type="molecule type" value="Genomic_DNA"/>
</dbReference>
<evidence type="ECO:0008006" key="8">
    <source>
        <dbReference type="Google" id="ProtNLM"/>
    </source>
</evidence>
<evidence type="ECO:0000313" key="6">
    <source>
        <dbReference type="EMBL" id="GFJ95430.1"/>
    </source>
</evidence>
<name>A0A6V8LIQ1_9ACTN</name>
<dbReference type="Gene3D" id="1.20.58.340">
    <property type="entry name" value="Magnesium transport protein CorA, transmembrane region"/>
    <property type="match status" value="1"/>
</dbReference>
<keyword evidence="7" id="KW-1185">Reference proteome</keyword>
<reference evidence="6 7" key="2">
    <citation type="submission" date="2020-03" db="EMBL/GenBank/DDBJ databases">
        <authorList>
            <person name="Ichikawa N."/>
            <person name="Kimura A."/>
            <person name="Kitahashi Y."/>
            <person name="Uohara A."/>
        </authorList>
    </citation>
    <scope>NUCLEOTIDE SEQUENCE [LARGE SCALE GENOMIC DNA]</scope>
    <source>
        <strain evidence="6 7">NBRC 108638</strain>
    </source>
</reference>
<dbReference type="Pfam" id="PF01544">
    <property type="entry name" value="CorA"/>
    <property type="match status" value="1"/>
</dbReference>
<dbReference type="GO" id="GO:0046873">
    <property type="term" value="F:metal ion transmembrane transporter activity"/>
    <property type="evidence" value="ECO:0007669"/>
    <property type="project" value="InterPro"/>
</dbReference>
<evidence type="ECO:0000256" key="3">
    <source>
        <dbReference type="ARBA" id="ARBA00022989"/>
    </source>
</evidence>
<protein>
    <recommendedName>
        <fullName evidence="8">Magnesium transporter CorA</fullName>
    </recommendedName>
</protein>
<evidence type="ECO:0000256" key="4">
    <source>
        <dbReference type="ARBA" id="ARBA00023136"/>
    </source>
</evidence>
<evidence type="ECO:0000256" key="5">
    <source>
        <dbReference type="SAM" id="Phobius"/>
    </source>
</evidence>
<accession>A0A6V8LIQ1</accession>
<sequence length="39" mass="4728">MNFDKMPELKWTYGYPMVLVLMLVIAATMYVGFRRNKWL</sequence>
<comment type="subcellular location">
    <subcellularLocation>
        <location evidence="1">Membrane</location>
        <topology evidence="1">Multi-pass membrane protein</topology>
    </subcellularLocation>
</comment>
<dbReference type="RefSeq" id="WP_173083008.1">
    <property type="nucleotide sequence ID" value="NZ_BAABJB010000012.1"/>
</dbReference>
<dbReference type="Proteomes" id="UP000482960">
    <property type="component" value="Unassembled WGS sequence"/>
</dbReference>
<feature type="transmembrane region" description="Helical" evidence="5">
    <location>
        <begin position="12"/>
        <end position="33"/>
    </location>
</feature>
<evidence type="ECO:0000256" key="1">
    <source>
        <dbReference type="ARBA" id="ARBA00004141"/>
    </source>
</evidence>
<reference evidence="6 7" key="1">
    <citation type="submission" date="2020-03" db="EMBL/GenBank/DDBJ databases">
        <title>Whole genome shotgun sequence of Phytohabitans rumicis NBRC 108638.</title>
        <authorList>
            <person name="Komaki H."/>
            <person name="Tamura T."/>
        </authorList>
    </citation>
    <scope>NUCLEOTIDE SEQUENCE [LARGE SCALE GENOMIC DNA]</scope>
    <source>
        <strain evidence="6 7">NBRC 108638</strain>
    </source>
</reference>
<gene>
    <name evidence="6" type="ORF">Prum_090720</name>
</gene>
<proteinExistence type="predicted"/>
<keyword evidence="3 5" id="KW-1133">Transmembrane helix</keyword>
<dbReference type="InterPro" id="IPR002523">
    <property type="entry name" value="MgTranspt_CorA/ZnTranspt_ZntB"/>
</dbReference>
<evidence type="ECO:0000256" key="2">
    <source>
        <dbReference type="ARBA" id="ARBA00022692"/>
    </source>
</evidence>
<organism evidence="6 7">
    <name type="scientific">Phytohabitans rumicis</name>
    <dbReference type="NCBI Taxonomy" id="1076125"/>
    <lineage>
        <taxon>Bacteria</taxon>
        <taxon>Bacillati</taxon>
        <taxon>Actinomycetota</taxon>
        <taxon>Actinomycetes</taxon>
        <taxon>Micromonosporales</taxon>
        <taxon>Micromonosporaceae</taxon>
    </lineage>
</organism>
<comment type="caution">
    <text evidence="6">The sequence shown here is derived from an EMBL/GenBank/DDBJ whole genome shotgun (WGS) entry which is preliminary data.</text>
</comment>